<name>A0A388MD46_CHABU</name>
<feature type="transmembrane region" description="Helical" evidence="1">
    <location>
        <begin position="55"/>
        <end position="75"/>
    </location>
</feature>
<proteinExistence type="predicted"/>
<protein>
    <submittedName>
        <fullName evidence="2">Uncharacterized protein</fullName>
    </submittedName>
</protein>
<evidence type="ECO:0000313" key="2">
    <source>
        <dbReference type="EMBL" id="GBG92433.1"/>
    </source>
</evidence>
<accession>A0A388MD46</accession>
<evidence type="ECO:0000256" key="1">
    <source>
        <dbReference type="SAM" id="Phobius"/>
    </source>
</evidence>
<gene>
    <name evidence="2" type="ORF">CBR_g55370</name>
</gene>
<comment type="caution">
    <text evidence="2">The sequence shown here is derived from an EMBL/GenBank/DDBJ whole genome shotgun (WGS) entry which is preliminary data.</text>
</comment>
<sequence>MRNISSLLWLGGNVTRSDFEHGKVSTTMSRRRLIVHRSSSCRHTSTRMMDISSSLWLSLTSMTWALAVLAIRVPVSQR</sequence>
<dbReference type="Proteomes" id="UP000265515">
    <property type="component" value="Unassembled WGS sequence"/>
</dbReference>
<dbReference type="EMBL" id="BFEA01001056">
    <property type="protein sequence ID" value="GBG92433.1"/>
    <property type="molecule type" value="Genomic_DNA"/>
</dbReference>
<keyword evidence="1" id="KW-0472">Membrane</keyword>
<dbReference type="AlphaFoldDB" id="A0A388MD46"/>
<dbReference type="Gramene" id="GBG92433">
    <property type="protein sequence ID" value="GBG92433"/>
    <property type="gene ID" value="CBR_g55370"/>
</dbReference>
<organism evidence="2 3">
    <name type="scientific">Chara braunii</name>
    <name type="common">Braun's stonewort</name>
    <dbReference type="NCBI Taxonomy" id="69332"/>
    <lineage>
        <taxon>Eukaryota</taxon>
        <taxon>Viridiplantae</taxon>
        <taxon>Streptophyta</taxon>
        <taxon>Charophyceae</taxon>
        <taxon>Charales</taxon>
        <taxon>Characeae</taxon>
        <taxon>Chara</taxon>
    </lineage>
</organism>
<keyword evidence="3" id="KW-1185">Reference proteome</keyword>
<keyword evidence="1" id="KW-1133">Transmembrane helix</keyword>
<reference evidence="2 3" key="1">
    <citation type="journal article" date="2018" name="Cell">
        <title>The Chara Genome: Secondary Complexity and Implications for Plant Terrestrialization.</title>
        <authorList>
            <person name="Nishiyama T."/>
            <person name="Sakayama H."/>
            <person name="Vries J.D."/>
            <person name="Buschmann H."/>
            <person name="Saint-Marcoux D."/>
            <person name="Ullrich K.K."/>
            <person name="Haas F.B."/>
            <person name="Vanderstraeten L."/>
            <person name="Becker D."/>
            <person name="Lang D."/>
            <person name="Vosolsobe S."/>
            <person name="Rombauts S."/>
            <person name="Wilhelmsson P.K.I."/>
            <person name="Janitza P."/>
            <person name="Kern R."/>
            <person name="Heyl A."/>
            <person name="Rumpler F."/>
            <person name="Villalobos L.I.A.C."/>
            <person name="Clay J.M."/>
            <person name="Skokan R."/>
            <person name="Toyoda A."/>
            <person name="Suzuki Y."/>
            <person name="Kagoshima H."/>
            <person name="Schijlen E."/>
            <person name="Tajeshwar N."/>
            <person name="Catarino B."/>
            <person name="Hetherington A.J."/>
            <person name="Saltykova A."/>
            <person name="Bonnot C."/>
            <person name="Breuninger H."/>
            <person name="Symeonidi A."/>
            <person name="Radhakrishnan G.V."/>
            <person name="Van Nieuwerburgh F."/>
            <person name="Deforce D."/>
            <person name="Chang C."/>
            <person name="Karol K.G."/>
            <person name="Hedrich R."/>
            <person name="Ulvskov P."/>
            <person name="Glockner G."/>
            <person name="Delwiche C.F."/>
            <person name="Petrasek J."/>
            <person name="Van de Peer Y."/>
            <person name="Friml J."/>
            <person name="Beilby M."/>
            <person name="Dolan L."/>
            <person name="Kohara Y."/>
            <person name="Sugano S."/>
            <person name="Fujiyama A."/>
            <person name="Delaux P.-M."/>
            <person name="Quint M."/>
            <person name="TheiBen G."/>
            <person name="Hagemann M."/>
            <person name="Harholt J."/>
            <person name="Dunand C."/>
            <person name="Zachgo S."/>
            <person name="Langdale J."/>
            <person name="Maumus F."/>
            <person name="Straeten D.V.D."/>
            <person name="Gould S.B."/>
            <person name="Rensing S.A."/>
        </authorList>
    </citation>
    <scope>NUCLEOTIDE SEQUENCE [LARGE SCALE GENOMIC DNA]</scope>
    <source>
        <strain evidence="2 3">S276</strain>
    </source>
</reference>
<evidence type="ECO:0000313" key="3">
    <source>
        <dbReference type="Proteomes" id="UP000265515"/>
    </source>
</evidence>
<keyword evidence="1" id="KW-0812">Transmembrane</keyword>